<keyword evidence="3 6" id="KW-0479">Metal-binding</keyword>
<dbReference type="Gene3D" id="1.10.760.10">
    <property type="entry name" value="Cytochrome c-like domain"/>
    <property type="match status" value="2"/>
</dbReference>
<dbReference type="Pfam" id="PF00034">
    <property type="entry name" value="Cytochrom_C"/>
    <property type="match status" value="2"/>
</dbReference>
<name>A0A238JJU8_9RHOB</name>
<keyword evidence="1" id="KW-0813">Transport</keyword>
<evidence type="ECO:0000256" key="2">
    <source>
        <dbReference type="ARBA" id="ARBA00022617"/>
    </source>
</evidence>
<dbReference type="PROSITE" id="PS51007">
    <property type="entry name" value="CYTC"/>
    <property type="match status" value="2"/>
</dbReference>
<dbReference type="InterPro" id="IPR002327">
    <property type="entry name" value="Cyt_c_1A/1B"/>
</dbReference>
<sequence>MSKSLNLFLPAIGGTALVLGGAYGFMARDYGAKTIESLETRVEQSTASAASATEAARAAEAEIARLAAERDEFQAIAAAGGGLTQPAPVAEAVYGLGREALPEEIAAWDVDVLPDGRGLPVGSGDVWTGEELFVDQCAACHGDFAEGSGNWPVLAGGFGTLADEDPVKTVGSYWPYLSTSWDYINRSMPFGAAGTLSADETYAIVAYILYSNDMVDDDFVLSNETFFEIEMPNADGFVIDDRAETEYSIWRAEPCMTGCKDSVEITMHASVVDVTPEEEGMEEEAMHSEEPAAEDATGDAEVVEASVDPALIDAGKGVFRQCQSCHEVGEGASDRTGPQLNGLLGRTIGSIDGFRYSNSFKDAAEAGETWTTEALEAFLTDPRGAMSGTKMAYRGLSDPADITAVLAYIESIGAE</sequence>
<keyword evidence="4" id="KW-0249">Electron transport</keyword>
<dbReference type="SUPFAM" id="SSF46626">
    <property type="entry name" value="Cytochrome c"/>
    <property type="match status" value="2"/>
</dbReference>
<dbReference type="InterPro" id="IPR009056">
    <property type="entry name" value="Cyt_c-like_dom"/>
</dbReference>
<dbReference type="EMBL" id="FXYD01000001">
    <property type="protein sequence ID" value="SMX30948.1"/>
    <property type="molecule type" value="Genomic_DNA"/>
</dbReference>
<dbReference type="RefSeq" id="WP_093994622.1">
    <property type="nucleotide sequence ID" value="NZ_FXYD01000001.1"/>
</dbReference>
<keyword evidence="7" id="KW-0175">Coiled coil</keyword>
<dbReference type="AlphaFoldDB" id="A0A238JJU8"/>
<dbReference type="GO" id="GO:0046872">
    <property type="term" value="F:metal ion binding"/>
    <property type="evidence" value="ECO:0007669"/>
    <property type="project" value="UniProtKB-KW"/>
</dbReference>
<dbReference type="PRINTS" id="PR00604">
    <property type="entry name" value="CYTCHRMECIAB"/>
</dbReference>
<evidence type="ECO:0000256" key="3">
    <source>
        <dbReference type="ARBA" id="ARBA00022723"/>
    </source>
</evidence>
<dbReference type="Proteomes" id="UP000203464">
    <property type="component" value="Unassembled WGS sequence"/>
</dbReference>
<keyword evidence="2 6" id="KW-0349">Heme</keyword>
<evidence type="ECO:0000313" key="10">
    <source>
        <dbReference type="Proteomes" id="UP000203464"/>
    </source>
</evidence>
<keyword evidence="5 6" id="KW-0408">Iron</keyword>
<feature type="domain" description="Cytochrome c" evidence="8">
    <location>
        <begin position="310"/>
        <end position="413"/>
    </location>
</feature>
<evidence type="ECO:0000256" key="5">
    <source>
        <dbReference type="ARBA" id="ARBA00023004"/>
    </source>
</evidence>
<feature type="coiled-coil region" evidence="7">
    <location>
        <begin position="35"/>
        <end position="76"/>
    </location>
</feature>
<dbReference type="GO" id="GO:0009055">
    <property type="term" value="F:electron transfer activity"/>
    <property type="evidence" value="ECO:0007669"/>
    <property type="project" value="InterPro"/>
</dbReference>
<proteinExistence type="predicted"/>
<accession>A0A238JJU8</accession>
<evidence type="ECO:0000313" key="9">
    <source>
        <dbReference type="EMBL" id="SMX30948.1"/>
    </source>
</evidence>
<evidence type="ECO:0000256" key="6">
    <source>
        <dbReference type="PROSITE-ProRule" id="PRU00433"/>
    </source>
</evidence>
<dbReference type="InterPro" id="IPR036909">
    <property type="entry name" value="Cyt_c-like_dom_sf"/>
</dbReference>
<organism evidence="9 10">
    <name type="scientific">Octadecabacter ascidiaceicola</name>
    <dbReference type="NCBI Taxonomy" id="1655543"/>
    <lineage>
        <taxon>Bacteria</taxon>
        <taxon>Pseudomonadati</taxon>
        <taxon>Pseudomonadota</taxon>
        <taxon>Alphaproteobacteria</taxon>
        <taxon>Rhodobacterales</taxon>
        <taxon>Roseobacteraceae</taxon>
        <taxon>Octadecabacter</taxon>
    </lineage>
</organism>
<evidence type="ECO:0000259" key="8">
    <source>
        <dbReference type="PROSITE" id="PS51007"/>
    </source>
</evidence>
<dbReference type="GO" id="GO:0020037">
    <property type="term" value="F:heme binding"/>
    <property type="evidence" value="ECO:0007669"/>
    <property type="project" value="InterPro"/>
</dbReference>
<evidence type="ECO:0000256" key="4">
    <source>
        <dbReference type="ARBA" id="ARBA00022982"/>
    </source>
</evidence>
<feature type="domain" description="Cytochrome c" evidence="8">
    <location>
        <begin position="124"/>
        <end position="212"/>
    </location>
</feature>
<protein>
    <submittedName>
        <fullName evidence="9">Cytochrome c2</fullName>
    </submittedName>
</protein>
<gene>
    <name evidence="9" type="ORF">OCA8868_00112</name>
</gene>
<dbReference type="PANTHER" id="PTHR11961">
    <property type="entry name" value="CYTOCHROME C"/>
    <property type="match status" value="1"/>
</dbReference>
<dbReference type="OrthoDB" id="9779283at2"/>
<keyword evidence="10" id="KW-1185">Reference proteome</keyword>
<evidence type="ECO:0000256" key="1">
    <source>
        <dbReference type="ARBA" id="ARBA00022448"/>
    </source>
</evidence>
<evidence type="ECO:0000256" key="7">
    <source>
        <dbReference type="SAM" id="Coils"/>
    </source>
</evidence>
<reference evidence="10" key="1">
    <citation type="submission" date="2017-05" db="EMBL/GenBank/DDBJ databases">
        <authorList>
            <person name="Rodrigo-Torres L."/>
            <person name="Arahal R. D."/>
            <person name="Lucena T."/>
        </authorList>
    </citation>
    <scope>NUCLEOTIDE SEQUENCE [LARGE SCALE GENOMIC DNA]</scope>
    <source>
        <strain evidence="10">CECT 8868</strain>
    </source>
</reference>